<evidence type="ECO:0000313" key="3">
    <source>
        <dbReference type="Proteomes" id="UP000825935"/>
    </source>
</evidence>
<dbReference type="AlphaFoldDB" id="A0A8T2RYQ5"/>
<sequence>MSLLISLSIRISIVTTKFTSNVPFDFRISVFARGNFLQHRHCCPKGLAFQFTKIENRDRFYSAKGIAMEEDELGLNHMKRSHRSKDKVQSMYMRQENEPSVVASFPLLIEHKEHLKRSCAGRRNYAEDKSRNNRWFAACAMAYQYVQGCGVFNLDPDVHLWIDQPLPITHHRHQQKEIHRQQPAVNEICEDLFYGMEAISRKICETTNADVSVCSFDSLPTILQKGKLFYTMDKSSGYHQQKEKHRNRGGSSPPSSTALSDSRNYYESHSSSIHSMTDIISIEDIVNPTQAPELFGPHILASSILAS</sequence>
<evidence type="ECO:0000313" key="2">
    <source>
        <dbReference type="EMBL" id="KAH7300598.1"/>
    </source>
</evidence>
<comment type="caution">
    <text evidence="2">The sequence shown here is derived from an EMBL/GenBank/DDBJ whole genome shotgun (WGS) entry which is preliminary data.</text>
</comment>
<gene>
    <name evidence="2" type="ORF">KP509_24G070500</name>
</gene>
<dbReference type="EMBL" id="CM035429">
    <property type="protein sequence ID" value="KAH7300598.1"/>
    <property type="molecule type" value="Genomic_DNA"/>
</dbReference>
<accession>A0A8T2RYQ5</accession>
<keyword evidence="3" id="KW-1185">Reference proteome</keyword>
<evidence type="ECO:0000256" key="1">
    <source>
        <dbReference type="SAM" id="MobiDB-lite"/>
    </source>
</evidence>
<protein>
    <submittedName>
        <fullName evidence="2">Uncharacterized protein</fullName>
    </submittedName>
</protein>
<dbReference type="Proteomes" id="UP000825935">
    <property type="component" value="Chromosome 24"/>
</dbReference>
<name>A0A8T2RYQ5_CERRI</name>
<organism evidence="2 3">
    <name type="scientific">Ceratopteris richardii</name>
    <name type="common">Triangle waterfern</name>
    <dbReference type="NCBI Taxonomy" id="49495"/>
    <lineage>
        <taxon>Eukaryota</taxon>
        <taxon>Viridiplantae</taxon>
        <taxon>Streptophyta</taxon>
        <taxon>Embryophyta</taxon>
        <taxon>Tracheophyta</taxon>
        <taxon>Polypodiopsida</taxon>
        <taxon>Polypodiidae</taxon>
        <taxon>Polypodiales</taxon>
        <taxon>Pteridineae</taxon>
        <taxon>Pteridaceae</taxon>
        <taxon>Parkerioideae</taxon>
        <taxon>Ceratopteris</taxon>
    </lineage>
</organism>
<reference evidence="2" key="1">
    <citation type="submission" date="2021-08" db="EMBL/GenBank/DDBJ databases">
        <title>WGS assembly of Ceratopteris richardii.</title>
        <authorList>
            <person name="Marchant D.B."/>
            <person name="Chen G."/>
            <person name="Jenkins J."/>
            <person name="Shu S."/>
            <person name="Leebens-Mack J."/>
            <person name="Grimwood J."/>
            <person name="Schmutz J."/>
            <person name="Soltis P."/>
            <person name="Soltis D."/>
            <person name="Chen Z.-H."/>
        </authorList>
    </citation>
    <scope>NUCLEOTIDE SEQUENCE</scope>
    <source>
        <strain evidence="2">Whitten #5841</strain>
        <tissue evidence="2">Leaf</tissue>
    </source>
</reference>
<feature type="region of interest" description="Disordered" evidence="1">
    <location>
        <begin position="238"/>
        <end position="264"/>
    </location>
</feature>
<proteinExistence type="predicted"/>